<name>A0ABR4F677_9PEZI</name>
<evidence type="ECO:0000256" key="2">
    <source>
        <dbReference type="ARBA" id="ARBA00022737"/>
    </source>
</evidence>
<dbReference type="SUPFAM" id="SSF50978">
    <property type="entry name" value="WD40 repeat-like"/>
    <property type="match status" value="1"/>
</dbReference>
<keyword evidence="2" id="KW-0677">Repeat</keyword>
<dbReference type="PANTHER" id="PTHR44472:SF1">
    <property type="entry name" value="DDB1 AND CUL4 ASSOCIATED FACTOR 4"/>
    <property type="match status" value="1"/>
</dbReference>
<reference evidence="4 5" key="1">
    <citation type="submission" date="2024-03" db="EMBL/GenBank/DDBJ databases">
        <title>A high-quality draft genome sequence of Diaporthe vaccinii, a causative agent of upright dieback and viscid rot disease in cranberry plants.</title>
        <authorList>
            <person name="Sarrasin M."/>
            <person name="Lang B.F."/>
            <person name="Burger G."/>
        </authorList>
    </citation>
    <scope>NUCLEOTIDE SEQUENCE [LARGE SCALE GENOMIC DNA]</scope>
    <source>
        <strain evidence="4 5">IS7</strain>
    </source>
</reference>
<feature type="compositionally biased region" description="Basic residues" evidence="3">
    <location>
        <begin position="38"/>
        <end position="55"/>
    </location>
</feature>
<feature type="region of interest" description="Disordered" evidence="3">
    <location>
        <begin position="400"/>
        <end position="420"/>
    </location>
</feature>
<feature type="region of interest" description="Disordered" evidence="3">
    <location>
        <begin position="35"/>
        <end position="55"/>
    </location>
</feature>
<accession>A0ABR4F677</accession>
<evidence type="ECO:0000256" key="3">
    <source>
        <dbReference type="SAM" id="MobiDB-lite"/>
    </source>
</evidence>
<evidence type="ECO:0000313" key="4">
    <source>
        <dbReference type="EMBL" id="KAL2290212.1"/>
    </source>
</evidence>
<evidence type="ECO:0000313" key="5">
    <source>
        <dbReference type="Proteomes" id="UP001600888"/>
    </source>
</evidence>
<protein>
    <recommendedName>
        <fullName evidence="6">Myocyte-specific enhancer factor 2d</fullName>
    </recommendedName>
</protein>
<dbReference type="Proteomes" id="UP001600888">
    <property type="component" value="Unassembled WGS sequence"/>
</dbReference>
<dbReference type="InterPro" id="IPR036322">
    <property type="entry name" value="WD40_repeat_dom_sf"/>
</dbReference>
<keyword evidence="5" id="KW-1185">Reference proteome</keyword>
<comment type="caution">
    <text evidence="4">The sequence shown here is derived from an EMBL/GenBank/DDBJ whole genome shotgun (WGS) entry which is preliminary data.</text>
</comment>
<gene>
    <name evidence="4" type="ORF">FJTKL_00682</name>
</gene>
<dbReference type="Gene3D" id="2.130.10.10">
    <property type="entry name" value="YVTN repeat-like/Quinoprotein amine dehydrogenase"/>
    <property type="match status" value="1"/>
</dbReference>
<evidence type="ECO:0008006" key="6">
    <source>
        <dbReference type="Google" id="ProtNLM"/>
    </source>
</evidence>
<keyword evidence="1" id="KW-0853">WD repeat</keyword>
<dbReference type="PANTHER" id="PTHR44472">
    <property type="entry name" value="DDB1- AND CUL4-ASSOCIATED FACTOR 4-RELATED"/>
    <property type="match status" value="1"/>
</dbReference>
<dbReference type="InterPro" id="IPR015943">
    <property type="entry name" value="WD40/YVTN_repeat-like_dom_sf"/>
</dbReference>
<proteinExistence type="predicted"/>
<dbReference type="InterPro" id="IPR052254">
    <property type="entry name" value="CUL4-DDB1_E3_ligase_receptor"/>
</dbReference>
<dbReference type="EMBL" id="JBAWTH010000010">
    <property type="protein sequence ID" value="KAL2290212.1"/>
    <property type="molecule type" value="Genomic_DNA"/>
</dbReference>
<organism evidence="4 5">
    <name type="scientific">Diaporthe vaccinii</name>
    <dbReference type="NCBI Taxonomy" id="105482"/>
    <lineage>
        <taxon>Eukaryota</taxon>
        <taxon>Fungi</taxon>
        <taxon>Dikarya</taxon>
        <taxon>Ascomycota</taxon>
        <taxon>Pezizomycotina</taxon>
        <taxon>Sordariomycetes</taxon>
        <taxon>Sordariomycetidae</taxon>
        <taxon>Diaporthales</taxon>
        <taxon>Diaporthaceae</taxon>
        <taxon>Diaporthe</taxon>
        <taxon>Diaporthe eres species complex</taxon>
    </lineage>
</organism>
<sequence>MAHREIPGFYYDEEKNRYFKIESHPTAPANAEWAAGNVKKRKAKKVQAQEKRKRQEKVKGCIKRSSLLAHPLAGGRLLREFGVVDPEMPVESWTAGLRQKGEVSFLPGQEQDPDPPSISCLLVEGGDEAAGLGMAYAGIDLRQLQCSYLPTDTHEMINFAITERMRYSGLSALRSEGIQGDISSIAYHEASHKMIVASNNTTVLGLTLPSQGRITLFQPLRPGEDFEYGIRQYGGRRPTWLLGETDSYLTYNLQGSNVTMHAVRACRASTSGSGLDALIATSQGIMSISGSGARVGVSWVTPKPTGTARPRSSRHHHQDGVAGDVFSVDYHPSNPRVCYAGCRSSKVLRVDIRAPNSSGSGLQSAFRHRSSAAHVRCLDDHRVLVAGTRSTMAIYDTRWTKPRRPAGDGGGGNHQDHNGRIPQPVVEFPGYKNEVHVKIGLDVTHDAGGIAGGIAGSGRGGGVVAAALGDGTVGVFSLRTGRRLRAGDVDNPRVLRAPGGGGVVKALQFHKLPWEKEASLFVGVGPSLRKFTFGVDDGEDEW</sequence>
<evidence type="ECO:0000256" key="1">
    <source>
        <dbReference type="ARBA" id="ARBA00022574"/>
    </source>
</evidence>